<feature type="transmembrane region" description="Helical" evidence="11">
    <location>
        <begin position="156"/>
        <end position="176"/>
    </location>
</feature>
<reference evidence="13 14" key="1">
    <citation type="submission" date="2016-10" db="EMBL/GenBank/DDBJ databases">
        <authorList>
            <person name="de Groot N.N."/>
        </authorList>
    </citation>
    <scope>NUCLEOTIDE SEQUENCE [LARGE SCALE GENOMIC DNA]</scope>
    <source>
        <strain evidence="13 14">DSM 25927</strain>
    </source>
</reference>
<dbReference type="PANTHER" id="PTHR11403">
    <property type="entry name" value="CYTOCHROME C OXIDASE SUBUNIT III"/>
    <property type="match status" value="1"/>
</dbReference>
<dbReference type="Gene3D" id="1.10.287.70">
    <property type="match status" value="1"/>
</dbReference>
<evidence type="ECO:0000256" key="5">
    <source>
        <dbReference type="ARBA" id="ARBA00022967"/>
    </source>
</evidence>
<evidence type="ECO:0000256" key="10">
    <source>
        <dbReference type="RuleBase" id="RU003376"/>
    </source>
</evidence>
<evidence type="ECO:0000256" key="8">
    <source>
        <dbReference type="ARBA" id="ARBA00031400"/>
    </source>
</evidence>
<organism evidence="13 14">
    <name type="scientific">Solimonas aquatica</name>
    <dbReference type="NCBI Taxonomy" id="489703"/>
    <lineage>
        <taxon>Bacteria</taxon>
        <taxon>Pseudomonadati</taxon>
        <taxon>Pseudomonadota</taxon>
        <taxon>Gammaproteobacteria</taxon>
        <taxon>Nevskiales</taxon>
        <taxon>Nevskiaceae</taxon>
        <taxon>Solimonas</taxon>
    </lineage>
</organism>
<proteinExistence type="inferred from homology"/>
<dbReference type="GO" id="GO:0019646">
    <property type="term" value="P:aerobic electron transport chain"/>
    <property type="evidence" value="ECO:0007669"/>
    <property type="project" value="InterPro"/>
</dbReference>
<gene>
    <name evidence="13" type="ORF">SAMN04488038_102187</name>
</gene>
<feature type="domain" description="Heme-copper oxidase subunit III family profile" evidence="12">
    <location>
        <begin position="8"/>
        <end position="292"/>
    </location>
</feature>
<evidence type="ECO:0000256" key="6">
    <source>
        <dbReference type="ARBA" id="ARBA00022989"/>
    </source>
</evidence>
<keyword evidence="14" id="KW-1185">Reference proteome</keyword>
<evidence type="ECO:0000256" key="11">
    <source>
        <dbReference type="SAM" id="Phobius"/>
    </source>
</evidence>
<dbReference type="CDD" id="cd01665">
    <property type="entry name" value="Cyt_c_Oxidase_III"/>
    <property type="match status" value="1"/>
</dbReference>
<dbReference type="Gene3D" id="1.20.120.80">
    <property type="entry name" value="Cytochrome c oxidase, subunit III, four-helix bundle"/>
    <property type="match status" value="1"/>
</dbReference>
<name>A0A1H9BRJ2_9GAMM</name>
<feature type="transmembrane region" description="Helical" evidence="11">
    <location>
        <begin position="86"/>
        <end position="109"/>
    </location>
</feature>
<evidence type="ECO:0000313" key="14">
    <source>
        <dbReference type="Proteomes" id="UP000199233"/>
    </source>
</evidence>
<dbReference type="AlphaFoldDB" id="A0A1H9BRJ2"/>
<dbReference type="InterPro" id="IPR024791">
    <property type="entry name" value="Cyt_c/ubiquinol_Oxase_su3"/>
</dbReference>
<evidence type="ECO:0000256" key="2">
    <source>
        <dbReference type="ARBA" id="ARBA00010581"/>
    </source>
</evidence>
<dbReference type="SUPFAM" id="SSF81452">
    <property type="entry name" value="Cytochrome c oxidase subunit III-like"/>
    <property type="match status" value="1"/>
</dbReference>
<dbReference type="PANTHER" id="PTHR11403:SF7">
    <property type="entry name" value="CYTOCHROME C OXIDASE SUBUNIT 3"/>
    <property type="match status" value="1"/>
</dbReference>
<evidence type="ECO:0000256" key="4">
    <source>
        <dbReference type="ARBA" id="ARBA00022692"/>
    </source>
</evidence>
<dbReference type="OrthoDB" id="9810850at2"/>
<evidence type="ECO:0000313" key="13">
    <source>
        <dbReference type="EMBL" id="SEP91321.1"/>
    </source>
</evidence>
<dbReference type="STRING" id="489703.SAMN04488038_102187"/>
<dbReference type="PROSITE" id="PS50253">
    <property type="entry name" value="COX3"/>
    <property type="match status" value="1"/>
</dbReference>
<feature type="transmembrane region" description="Helical" evidence="11">
    <location>
        <begin position="45"/>
        <end position="65"/>
    </location>
</feature>
<dbReference type="GO" id="GO:0005886">
    <property type="term" value="C:plasma membrane"/>
    <property type="evidence" value="ECO:0007669"/>
    <property type="project" value="UniProtKB-SubCell"/>
</dbReference>
<dbReference type="Proteomes" id="UP000199233">
    <property type="component" value="Unassembled WGS sequence"/>
</dbReference>
<dbReference type="EMBL" id="FOFS01000002">
    <property type="protein sequence ID" value="SEP91321.1"/>
    <property type="molecule type" value="Genomic_DNA"/>
</dbReference>
<feature type="transmembrane region" description="Helical" evidence="11">
    <location>
        <begin position="225"/>
        <end position="251"/>
    </location>
</feature>
<accession>A0A1H9BRJ2</accession>
<comment type="subcellular location">
    <subcellularLocation>
        <location evidence="10">Cell membrane</location>
        <topology evidence="10">Multi-pass membrane protein</topology>
    </subcellularLocation>
    <subcellularLocation>
        <location evidence="1">Membrane</location>
        <topology evidence="1">Multi-pass membrane protein</topology>
    </subcellularLocation>
</comment>
<dbReference type="InterPro" id="IPR033945">
    <property type="entry name" value="Cyt_c_oxase_su3_dom"/>
</dbReference>
<comment type="similarity">
    <text evidence="2 10">Belongs to the cytochrome c oxidase subunit 3 family.</text>
</comment>
<keyword evidence="6 11" id="KW-1133">Transmembrane helix</keyword>
<feature type="transmembrane region" description="Helical" evidence="11">
    <location>
        <begin position="272"/>
        <end position="291"/>
    </location>
</feature>
<feature type="transmembrane region" description="Helical" evidence="11">
    <location>
        <begin position="20"/>
        <end position="39"/>
    </location>
</feature>
<keyword evidence="5" id="KW-1278">Translocase</keyword>
<keyword evidence="7 11" id="KW-0472">Membrane</keyword>
<dbReference type="InterPro" id="IPR000298">
    <property type="entry name" value="Cyt_c_oxidase-like_su3"/>
</dbReference>
<evidence type="ECO:0000256" key="3">
    <source>
        <dbReference type="ARBA" id="ARBA00012949"/>
    </source>
</evidence>
<dbReference type="GO" id="GO:0004129">
    <property type="term" value="F:cytochrome-c oxidase activity"/>
    <property type="evidence" value="ECO:0007669"/>
    <property type="project" value="UniProtKB-EC"/>
</dbReference>
<dbReference type="EC" id="7.1.1.9" evidence="3"/>
<feature type="transmembrane region" description="Helical" evidence="11">
    <location>
        <begin position="188"/>
        <end position="205"/>
    </location>
</feature>
<sequence>MGTQAAQKSERYFVPQPSAWPFVLTASLIALLGGVSAYLEEDHIGPIPIYAGLAVAIYIIFRWFRGVALESEGGMYSAQVGRTYRWGMSWFIFSEVMFFGAFFGALFYARELSLPWLGGEGSKIATNLTLWPGFEAHWPSNGPAQLGGAFKTIPAFSVPAINTAILLTSGVTITMAHHALKASKRGACILWMWATVALGCAFLYLQAHEYIEAYTELNLTLRSGIYGSTFFMLTGFHGMHVTLGTIMLISITLRLMSGHFKPDSHFGFEGVAWYWHFVDVVWLGLFVVVYWL</sequence>
<evidence type="ECO:0000256" key="9">
    <source>
        <dbReference type="ARBA" id="ARBA00031625"/>
    </source>
</evidence>
<evidence type="ECO:0000259" key="12">
    <source>
        <dbReference type="PROSITE" id="PS50253"/>
    </source>
</evidence>
<keyword evidence="4 10" id="KW-0812">Transmembrane</keyword>
<dbReference type="Pfam" id="PF00510">
    <property type="entry name" value="COX3"/>
    <property type="match status" value="1"/>
</dbReference>
<dbReference type="InterPro" id="IPR035973">
    <property type="entry name" value="Cyt_c_oxidase_su3-like_sf"/>
</dbReference>
<protein>
    <recommendedName>
        <fullName evidence="3">cytochrome-c oxidase</fullName>
        <ecNumber evidence="3">7.1.1.9</ecNumber>
    </recommendedName>
    <alternativeName>
        <fullName evidence="8">Cytochrome aa3 subunit 3</fullName>
    </alternativeName>
    <alternativeName>
        <fullName evidence="9">Cytochrome c oxidase polypeptide III</fullName>
    </alternativeName>
</protein>
<evidence type="ECO:0000256" key="7">
    <source>
        <dbReference type="ARBA" id="ARBA00023136"/>
    </source>
</evidence>
<dbReference type="FunFam" id="1.20.120.80:FF:000003">
    <property type="entry name" value="Cytochrome c oxidase subunit 3"/>
    <property type="match status" value="1"/>
</dbReference>
<dbReference type="InterPro" id="IPR013833">
    <property type="entry name" value="Cyt_c_oxidase_su3_a-hlx"/>
</dbReference>
<dbReference type="RefSeq" id="WP_093282135.1">
    <property type="nucleotide sequence ID" value="NZ_FOFS01000002.1"/>
</dbReference>
<evidence type="ECO:0000256" key="1">
    <source>
        <dbReference type="ARBA" id="ARBA00004141"/>
    </source>
</evidence>